<comment type="caution">
    <text evidence="8">The sequence shown here is derived from an EMBL/GenBank/DDBJ whole genome shotgun (WGS) entry which is preliminary data.</text>
</comment>
<dbReference type="EMBL" id="JAQIZZ010000008">
    <property type="protein sequence ID" value="KAJ5526200.1"/>
    <property type="molecule type" value="Genomic_DNA"/>
</dbReference>
<dbReference type="Pfam" id="PF11951">
    <property type="entry name" value="Fungal_trans_2"/>
    <property type="match status" value="1"/>
</dbReference>
<reference evidence="8 9" key="1">
    <citation type="journal article" date="2023" name="IMA Fungus">
        <title>Comparative genomic study of the Penicillium genus elucidates a diverse pangenome and 15 lateral gene transfer events.</title>
        <authorList>
            <person name="Petersen C."/>
            <person name="Sorensen T."/>
            <person name="Nielsen M.R."/>
            <person name="Sondergaard T.E."/>
            <person name="Sorensen J.L."/>
            <person name="Fitzpatrick D.A."/>
            <person name="Frisvad J.C."/>
            <person name="Nielsen K.L."/>
        </authorList>
    </citation>
    <scope>NUCLEOTIDE SEQUENCE [LARGE SCALE GENOMIC DNA]</scope>
    <source>
        <strain evidence="8 9">IBT 35679</strain>
    </source>
</reference>
<dbReference type="AlphaFoldDB" id="A0AAD6CP15"/>
<dbReference type="PANTHER" id="PTHR37534:SF46">
    <property type="entry name" value="ZN(II)2CYS6 TRANSCRIPTION FACTOR (EUROFUNG)"/>
    <property type="match status" value="1"/>
</dbReference>
<dbReference type="InterPro" id="IPR001138">
    <property type="entry name" value="Zn2Cys6_DnaBD"/>
</dbReference>
<dbReference type="CDD" id="cd00067">
    <property type="entry name" value="GAL4"/>
    <property type="match status" value="1"/>
</dbReference>
<sequence>MDLHSRSPRPSKPRSRSTRSARPKKLKSVTYTGCWTCRSRKTKCDERQENGCGICERSGLKCAGYDVNLYWVTGKRESRHNVHRRSLVLDRTSSIYLPDEEVDEILSALDSIDAPSNTVCMGSFSIFNARTTGDSAKNADESDKLINPAPSSTASTAIFHGLLSSAAFHIRNLTGGSERFNNLGFRHRTKALQALNTALVDTDDPHLYTVQLTAMLSLVTIDTITGEDADFPIHLKGCRQLRECHESKAFEGPSQKVNDICHFLTLLGRTTSPELQVTQVADEWSLEKPLFSISDTHIEYIYGITPTLGNLLHRTCQIAEAVSRYDRQHIPKSLQSARNALRAELFTWSLATDDCHLANSEAAINMLDIIRRQARAFHSAVLIFYHRAIENHHLIDPQLEVLTVWENLTIAEQNKEHDMQKQRYGAPMSWPAFIAACEAVDRQPWAEWWEKVQRYNLGNFRRQWDIIQEVWGIMDSQDICWRDALQQCGKLVLPI</sequence>
<dbReference type="GO" id="GO:0008270">
    <property type="term" value="F:zinc ion binding"/>
    <property type="evidence" value="ECO:0007669"/>
    <property type="project" value="InterPro"/>
</dbReference>
<organism evidence="8 9">
    <name type="scientific">Penicillium frequentans</name>
    <dbReference type="NCBI Taxonomy" id="3151616"/>
    <lineage>
        <taxon>Eukaryota</taxon>
        <taxon>Fungi</taxon>
        <taxon>Dikarya</taxon>
        <taxon>Ascomycota</taxon>
        <taxon>Pezizomycotina</taxon>
        <taxon>Eurotiomycetes</taxon>
        <taxon>Eurotiomycetidae</taxon>
        <taxon>Eurotiales</taxon>
        <taxon>Aspergillaceae</taxon>
        <taxon>Penicillium</taxon>
    </lineage>
</organism>
<dbReference type="InterPro" id="IPR036864">
    <property type="entry name" value="Zn2-C6_fun-type_DNA-bd_sf"/>
</dbReference>
<dbReference type="SUPFAM" id="SSF57701">
    <property type="entry name" value="Zn2/Cys6 DNA-binding domain"/>
    <property type="match status" value="1"/>
</dbReference>
<evidence type="ECO:0000256" key="4">
    <source>
        <dbReference type="ARBA" id="ARBA00023163"/>
    </source>
</evidence>
<protein>
    <recommendedName>
        <fullName evidence="7">Zn(2)-C6 fungal-type domain-containing protein</fullName>
    </recommendedName>
</protein>
<dbReference type="GO" id="GO:0005634">
    <property type="term" value="C:nucleus"/>
    <property type="evidence" value="ECO:0007669"/>
    <property type="project" value="UniProtKB-SubCell"/>
</dbReference>
<dbReference type="PANTHER" id="PTHR37534">
    <property type="entry name" value="TRANSCRIPTIONAL ACTIVATOR PROTEIN UGA3"/>
    <property type="match status" value="1"/>
</dbReference>
<keyword evidence="4" id="KW-0804">Transcription</keyword>
<keyword evidence="2" id="KW-0805">Transcription regulation</keyword>
<evidence type="ECO:0000256" key="3">
    <source>
        <dbReference type="ARBA" id="ARBA00023125"/>
    </source>
</evidence>
<keyword evidence="9" id="KW-1185">Reference proteome</keyword>
<dbReference type="InterPro" id="IPR021858">
    <property type="entry name" value="Fun_TF"/>
</dbReference>
<keyword evidence="3" id="KW-0238">DNA-binding</keyword>
<dbReference type="PROSITE" id="PS00463">
    <property type="entry name" value="ZN2_CY6_FUNGAL_1"/>
    <property type="match status" value="1"/>
</dbReference>
<name>A0AAD6CP15_9EURO</name>
<gene>
    <name evidence="8" type="ORF">N7494_012850</name>
</gene>
<feature type="region of interest" description="Disordered" evidence="6">
    <location>
        <begin position="1"/>
        <end position="25"/>
    </location>
</feature>
<evidence type="ECO:0000313" key="8">
    <source>
        <dbReference type="EMBL" id="KAJ5526200.1"/>
    </source>
</evidence>
<evidence type="ECO:0000256" key="2">
    <source>
        <dbReference type="ARBA" id="ARBA00023015"/>
    </source>
</evidence>
<dbReference type="Pfam" id="PF00172">
    <property type="entry name" value="Zn_clus"/>
    <property type="match status" value="1"/>
</dbReference>
<dbReference type="GO" id="GO:0003677">
    <property type="term" value="F:DNA binding"/>
    <property type="evidence" value="ECO:0007669"/>
    <property type="project" value="UniProtKB-KW"/>
</dbReference>
<dbReference type="Proteomes" id="UP001220324">
    <property type="component" value="Unassembled WGS sequence"/>
</dbReference>
<feature type="domain" description="Zn(2)-C6 fungal-type" evidence="7">
    <location>
        <begin position="33"/>
        <end position="62"/>
    </location>
</feature>
<proteinExistence type="predicted"/>
<evidence type="ECO:0000313" key="9">
    <source>
        <dbReference type="Proteomes" id="UP001220324"/>
    </source>
</evidence>
<accession>A0AAD6CP15</accession>
<evidence type="ECO:0000259" key="7">
    <source>
        <dbReference type="PROSITE" id="PS50048"/>
    </source>
</evidence>
<keyword evidence="5" id="KW-0539">Nucleus</keyword>
<dbReference type="Gene3D" id="4.10.240.10">
    <property type="entry name" value="Zn(2)-C6 fungal-type DNA-binding domain"/>
    <property type="match status" value="1"/>
</dbReference>
<evidence type="ECO:0000256" key="5">
    <source>
        <dbReference type="ARBA" id="ARBA00023242"/>
    </source>
</evidence>
<comment type="subcellular location">
    <subcellularLocation>
        <location evidence="1">Nucleus</location>
    </subcellularLocation>
</comment>
<evidence type="ECO:0000256" key="1">
    <source>
        <dbReference type="ARBA" id="ARBA00004123"/>
    </source>
</evidence>
<dbReference type="PROSITE" id="PS50048">
    <property type="entry name" value="ZN2_CY6_FUNGAL_2"/>
    <property type="match status" value="1"/>
</dbReference>
<evidence type="ECO:0000256" key="6">
    <source>
        <dbReference type="SAM" id="MobiDB-lite"/>
    </source>
</evidence>
<dbReference type="GO" id="GO:0000981">
    <property type="term" value="F:DNA-binding transcription factor activity, RNA polymerase II-specific"/>
    <property type="evidence" value="ECO:0007669"/>
    <property type="project" value="InterPro"/>
</dbReference>
<dbReference type="SMART" id="SM00066">
    <property type="entry name" value="GAL4"/>
    <property type="match status" value="1"/>
</dbReference>